<accession>A0AAW9KB50</accession>
<evidence type="ECO:0000313" key="2">
    <source>
        <dbReference type="EMBL" id="MDZ5759433.1"/>
    </source>
</evidence>
<dbReference type="AlphaFoldDB" id="A0AAW9KB50"/>
<comment type="caution">
    <text evidence="2">The sequence shown here is derived from an EMBL/GenBank/DDBJ whole genome shotgun (WGS) entry which is preliminary data.</text>
</comment>
<dbReference type="RefSeq" id="WP_135057371.1">
    <property type="nucleotide sequence ID" value="NZ_CAJGUR010000008.1"/>
</dbReference>
<reference evidence="2" key="1">
    <citation type="submission" date="2023-08" db="EMBL/GenBank/DDBJ databases">
        <title>Genomic characterization of piscicolin 126 produced by Carnobacterium maltaromaticum CM22 strain isolated from salmon (Salmo salar).</title>
        <authorList>
            <person name="Gonzalez-Gragera E."/>
            <person name="Garcia-Lopez J.D."/>
            <person name="Teso-Perez C."/>
            <person name="Gimenez-Hernandez I."/>
            <person name="Peralta-Sanchez J.M."/>
            <person name="Valdivia E."/>
            <person name="Montalban-Lopez M."/>
            <person name="Martin-Platero A.M."/>
            <person name="Banos A."/>
            <person name="Martinez-Bueno M."/>
        </authorList>
    </citation>
    <scope>NUCLEOTIDE SEQUENCE</scope>
    <source>
        <strain evidence="2">CM22</strain>
    </source>
</reference>
<name>A0AAW9KB50_CARML</name>
<sequence>MVNIIKSDFYRIIKGRLGFISALLIFLFGILLVVIARDYTVKELIESTLSSGAIFMPIMITNILVISWGHEFNYRTVNNALISGISRMKYFISKVLLTFLLMTLFLIIYSMGLTLATLVFKGSVDLGYTLKILSAQFPMYLAVSSLGVLLFNVVNATYVSIMIFIVMAFIGDNIISMIIETYFKKLDFLMDYLFISNISNVTNISVLTNTTMLTYSTSAVALTVIFIMISYQTFKQKEFK</sequence>
<feature type="transmembrane region" description="Helical" evidence="1">
    <location>
        <begin position="48"/>
        <end position="70"/>
    </location>
</feature>
<feature type="transmembrane region" description="Helical" evidence="1">
    <location>
        <begin position="17"/>
        <end position="36"/>
    </location>
</feature>
<keyword evidence="1" id="KW-1133">Transmembrane helix</keyword>
<evidence type="ECO:0000256" key="1">
    <source>
        <dbReference type="SAM" id="Phobius"/>
    </source>
</evidence>
<dbReference type="Proteomes" id="UP001290462">
    <property type="component" value="Unassembled WGS sequence"/>
</dbReference>
<keyword evidence="1" id="KW-0472">Membrane</keyword>
<feature type="transmembrane region" description="Helical" evidence="1">
    <location>
        <begin position="157"/>
        <end position="176"/>
    </location>
</feature>
<feature type="transmembrane region" description="Helical" evidence="1">
    <location>
        <begin position="90"/>
        <end position="120"/>
    </location>
</feature>
<dbReference type="EMBL" id="JAVBVO010000003">
    <property type="protein sequence ID" value="MDZ5759433.1"/>
    <property type="molecule type" value="Genomic_DNA"/>
</dbReference>
<feature type="transmembrane region" description="Helical" evidence="1">
    <location>
        <begin position="132"/>
        <end position="151"/>
    </location>
</feature>
<evidence type="ECO:0000313" key="3">
    <source>
        <dbReference type="Proteomes" id="UP001290462"/>
    </source>
</evidence>
<organism evidence="2 3">
    <name type="scientific">Carnobacterium maltaromaticum</name>
    <name type="common">Carnobacterium piscicola</name>
    <dbReference type="NCBI Taxonomy" id="2751"/>
    <lineage>
        <taxon>Bacteria</taxon>
        <taxon>Bacillati</taxon>
        <taxon>Bacillota</taxon>
        <taxon>Bacilli</taxon>
        <taxon>Lactobacillales</taxon>
        <taxon>Carnobacteriaceae</taxon>
        <taxon>Carnobacterium</taxon>
    </lineage>
</organism>
<protein>
    <recommendedName>
        <fullName evidence="4">ABC transporter permease</fullName>
    </recommendedName>
</protein>
<feature type="transmembrane region" description="Helical" evidence="1">
    <location>
        <begin position="212"/>
        <end position="231"/>
    </location>
</feature>
<keyword evidence="1" id="KW-0812">Transmembrane</keyword>
<evidence type="ECO:0008006" key="4">
    <source>
        <dbReference type="Google" id="ProtNLM"/>
    </source>
</evidence>
<gene>
    <name evidence="2" type="ORF">RAK27_12290</name>
</gene>
<proteinExistence type="predicted"/>